<protein>
    <submittedName>
        <fullName evidence="1">YomR-like protein</fullName>
    </submittedName>
</protein>
<name>A0A4Y5JUE0_9CAUD</name>
<dbReference type="Proteomes" id="UP000316733">
    <property type="component" value="Segment"/>
</dbReference>
<evidence type="ECO:0000313" key="1">
    <source>
        <dbReference type="EMBL" id="QCG76049.1"/>
    </source>
</evidence>
<organism evidence="1 2">
    <name type="scientific">Pseudomonas phage vB_PaeM_PA5oct</name>
    <dbReference type="NCBI Taxonomy" id="2163605"/>
    <lineage>
        <taxon>Viruses</taxon>
        <taxon>Duplodnaviria</taxon>
        <taxon>Heunggongvirae</taxon>
        <taxon>Uroviricota</taxon>
        <taxon>Caudoviricetes</taxon>
        <taxon>Arenbergviridae</taxon>
        <taxon>Wroclawvirus</taxon>
        <taxon>Wroclawvirus PA5oct</taxon>
    </lineage>
</organism>
<reference evidence="2" key="1">
    <citation type="journal article" date="2020" name="bioRxiv">
        <title>Integrative omics analysis of Pseudomonas aeruginosa virus PA5oct highlights the molecular complexity of jumbo phages.</title>
        <authorList>
            <person name="Lood C."/>
            <person name="Danis-Wlodarczyk K."/>
            <person name="Blasdel B.G."/>
            <person name="Jang H.B."/>
            <person name="Vandenheuvel D."/>
            <person name="Briers Y."/>
            <person name="Noben J.-P."/>
            <person name="van Noort V."/>
            <person name="Drulis-Kawa Z."/>
            <person name="Lavigne R."/>
        </authorList>
    </citation>
    <scope>NUCLEOTIDE SEQUENCE [LARGE SCALE GENOMIC DNA]</scope>
</reference>
<dbReference type="EMBL" id="MK797984">
    <property type="protein sequence ID" value="QCG76049.1"/>
    <property type="molecule type" value="Genomic_DNA"/>
</dbReference>
<sequence>MGYELRLSNNYYQNRELTSFPSYQEVVSDWSKATSVNLYDAWEGKAIGGVTAGWSATSILSYTRTPDPISTNAASLYSYALYMDQVSDFNITIKISSSSIRNNRLGLCVAGQKGKYISAVRSLGNTSSSGSGRNWELILDNNKTRTILSSKTIGINSPAGATSTSSTGYLGWSNRYTIINVIRENNKITAKCSDWNSNVILDNSVFTIDLNDDTLTDFKTSALFGFVSGNQDLCTFEVLSFSAKCYNKIPGLNVPDNYISSNLLSISMPGYNSAGYEKAFSESMIWMVENFASSSPPQNAIKGQLWYKTEGPGTQGSFYVYVGEPGEFTNLAKWHPLTQGTLDLLSAHINDKNDPHQVTKEQIGLGLVDNVNTFDKTLNLADVLNKAAARNNLSIYGKNETYNSQEYNNLFVDKSNSSSPDSELLGGLDSTAYVKKQTPFVTSSITSSVTSGDVIVMNDNSFRLAYKPNYGTSLILGGTVTDIHSQNNTTAVSMNMVTNNTLDNGIQFVFYDAGAINTPLVANSIISFKADNLYIGSGNLAFHDRRPPTAAEVGALAWNGTAVDSYLLNGKINSTSPGANTIAVRYTPSNLPDANGGYLSASSFSMTYTNADPMSVNAQVTFRNNNTNDNYVRFASRDQLVTYLGYDWKVEIDMPKGLASFSDTNLTGGSFFVINTLNLSITKLGTGLYRFYFTTLRPTNTNYAVMTQCMSEGHVGAIEGDVVNYSKAFRAVSIYCYNKTLSYFDVASTLNSNFNNNDGTGYQDYSREYDDPGLASLQVYFSSWVNL</sequence>
<evidence type="ECO:0000313" key="2">
    <source>
        <dbReference type="Proteomes" id="UP000316733"/>
    </source>
</evidence>
<keyword evidence="2" id="KW-1185">Reference proteome</keyword>
<gene>
    <name evidence="1" type="ORF">EST35_0167</name>
</gene>
<proteinExistence type="predicted"/>
<accession>A0A4Y5JUE0</accession>